<dbReference type="PANTHER" id="PTHR30244:SF36">
    <property type="entry name" value="3-OXO-GLUCOSE-6-PHOSPHATE:GLUTAMATE AMINOTRANSFERASE"/>
    <property type="match status" value="1"/>
</dbReference>
<dbReference type="CDD" id="cd00616">
    <property type="entry name" value="AHBA_syn"/>
    <property type="match status" value="1"/>
</dbReference>
<dbReference type="EMBL" id="SBKN01000002">
    <property type="protein sequence ID" value="RXR23511.1"/>
    <property type="molecule type" value="Genomic_DNA"/>
</dbReference>
<gene>
    <name evidence="6" type="ORF">EQG61_05970</name>
</gene>
<dbReference type="Proteomes" id="UP000289857">
    <property type="component" value="Unassembled WGS sequence"/>
</dbReference>
<protein>
    <submittedName>
        <fullName evidence="6">DegT/DnrJ/EryC1/StrS family aminotransferase</fullName>
    </submittedName>
</protein>
<dbReference type="GO" id="GO:0000271">
    <property type="term" value="P:polysaccharide biosynthetic process"/>
    <property type="evidence" value="ECO:0007669"/>
    <property type="project" value="TreeGrafter"/>
</dbReference>
<evidence type="ECO:0000313" key="7">
    <source>
        <dbReference type="Proteomes" id="UP000289857"/>
    </source>
</evidence>
<dbReference type="OrthoDB" id="9804264at2"/>
<keyword evidence="7" id="KW-1185">Reference proteome</keyword>
<dbReference type="PIRSF" id="PIRSF000390">
    <property type="entry name" value="PLP_StrS"/>
    <property type="match status" value="1"/>
</dbReference>
<feature type="modified residue" description="N6-(pyridoxal phosphate)lysine" evidence="4">
    <location>
        <position position="183"/>
    </location>
</feature>
<dbReference type="InterPro" id="IPR015424">
    <property type="entry name" value="PyrdxlP-dep_Trfase"/>
</dbReference>
<dbReference type="PANTHER" id="PTHR30244">
    <property type="entry name" value="TRANSAMINASE"/>
    <property type="match status" value="1"/>
</dbReference>
<dbReference type="Pfam" id="PF01041">
    <property type="entry name" value="DegT_DnrJ_EryC1"/>
    <property type="match status" value="1"/>
</dbReference>
<dbReference type="SUPFAM" id="SSF53383">
    <property type="entry name" value="PLP-dependent transferases"/>
    <property type="match status" value="1"/>
</dbReference>
<evidence type="ECO:0000256" key="4">
    <source>
        <dbReference type="PIRSR" id="PIRSR000390-2"/>
    </source>
</evidence>
<dbReference type="Gene3D" id="3.90.1150.10">
    <property type="entry name" value="Aspartate Aminotransferase, domain 1"/>
    <property type="match status" value="1"/>
</dbReference>
<evidence type="ECO:0000313" key="6">
    <source>
        <dbReference type="EMBL" id="RXR23511.1"/>
    </source>
</evidence>
<dbReference type="Gene3D" id="3.40.640.10">
    <property type="entry name" value="Type I PLP-dependent aspartate aminotransferase-like (Major domain)"/>
    <property type="match status" value="1"/>
</dbReference>
<comment type="similarity">
    <text evidence="2 5">Belongs to the DegT/DnrJ/EryC1 family.</text>
</comment>
<keyword evidence="6" id="KW-0032">Aminotransferase</keyword>
<reference evidence="7" key="1">
    <citation type="submission" date="2019-01" db="EMBL/GenBank/DDBJ databases">
        <title>Cytophagaceae bacterium strain CAR-16.</title>
        <authorList>
            <person name="Chen W.-M."/>
        </authorList>
    </citation>
    <scope>NUCLEOTIDE SEQUENCE [LARGE SCALE GENOMIC DNA]</scope>
    <source>
        <strain evidence="7">WWJ-16</strain>
    </source>
</reference>
<name>A0A4Q1KAE5_9FLAO</name>
<dbReference type="AlphaFoldDB" id="A0A4Q1KAE5"/>
<evidence type="ECO:0000256" key="2">
    <source>
        <dbReference type="ARBA" id="ARBA00037999"/>
    </source>
</evidence>
<accession>A0A4Q1KAE5</accession>
<comment type="caution">
    <text evidence="6">The sequence shown here is derived from an EMBL/GenBank/DDBJ whole genome shotgun (WGS) entry which is preliminary data.</text>
</comment>
<proteinExistence type="inferred from homology"/>
<dbReference type="GO" id="GO:0030170">
    <property type="term" value="F:pyridoxal phosphate binding"/>
    <property type="evidence" value="ECO:0007669"/>
    <property type="project" value="TreeGrafter"/>
</dbReference>
<dbReference type="InterPro" id="IPR015421">
    <property type="entry name" value="PyrdxlP-dep_Trfase_major"/>
</dbReference>
<dbReference type="GO" id="GO:0008483">
    <property type="term" value="F:transaminase activity"/>
    <property type="evidence" value="ECO:0007669"/>
    <property type="project" value="UniProtKB-KW"/>
</dbReference>
<evidence type="ECO:0000256" key="3">
    <source>
        <dbReference type="PIRSR" id="PIRSR000390-1"/>
    </source>
</evidence>
<organism evidence="6 7">
    <name type="scientific">Flavobacterium stagni</name>
    <dbReference type="NCBI Taxonomy" id="2506421"/>
    <lineage>
        <taxon>Bacteria</taxon>
        <taxon>Pseudomonadati</taxon>
        <taxon>Bacteroidota</taxon>
        <taxon>Flavobacteriia</taxon>
        <taxon>Flavobacteriales</taxon>
        <taxon>Flavobacteriaceae</taxon>
        <taxon>Flavobacterium</taxon>
    </lineage>
</organism>
<dbReference type="InterPro" id="IPR000653">
    <property type="entry name" value="DegT/StrS_aminotransferase"/>
</dbReference>
<keyword evidence="6" id="KW-0808">Transferase</keyword>
<evidence type="ECO:0000256" key="1">
    <source>
        <dbReference type="ARBA" id="ARBA00022898"/>
    </source>
</evidence>
<keyword evidence="1 4" id="KW-0663">Pyridoxal phosphate</keyword>
<feature type="active site" description="Proton acceptor" evidence="3">
    <location>
        <position position="183"/>
    </location>
</feature>
<sequence>MIPFLNLQALHAPHHEAYHLRLQHILDQGQFILGEEVTRFEKSFAEFCGAPYAIGVGNGLDAITLTLRGYQLLGKLQPGDHVLVPANTFIASIIGIREAGMVPVLVEPDPETYNLSTKDLEKYLNSKVRAIMVVHLYGQLAPMEELIAFAEKLQLLLLEDAAQGHGLPKVGNHTQTYSFYPGKNLGALGDAGAVVTHEVELYQVIKQLRNYGSDQKYHNELPGVNSRLDPLQAAFLSVRLPFVNPENEQRRAIAKRYTAEINHPLIQTPSIADYNRHVFHLYVVRCAQRDALQQYLFEKGIETLIHYPIPPHKQGAFPELHHLPLSFTEQLHREVLSLPMSPLLTDEEVSYIIQTLNAF</sequence>
<evidence type="ECO:0000256" key="5">
    <source>
        <dbReference type="RuleBase" id="RU004508"/>
    </source>
</evidence>
<dbReference type="RefSeq" id="WP_129460990.1">
    <property type="nucleotide sequence ID" value="NZ_SBKN01000002.1"/>
</dbReference>
<dbReference type="InterPro" id="IPR015422">
    <property type="entry name" value="PyrdxlP-dep_Trfase_small"/>
</dbReference>